<dbReference type="GO" id="GO:0043590">
    <property type="term" value="C:bacterial nucleoid"/>
    <property type="evidence" value="ECO:0007669"/>
    <property type="project" value="UniProtKB-UniRule"/>
</dbReference>
<evidence type="ECO:0000313" key="5">
    <source>
        <dbReference type="Proteomes" id="UP000291072"/>
    </source>
</evidence>
<comment type="similarity">
    <text evidence="2">Belongs to the YbaB/EbfC family.</text>
</comment>
<protein>
    <recommendedName>
        <fullName evidence="2">Nucleoid-associated protein C4B25_01660</fullName>
    </recommendedName>
</protein>
<evidence type="ECO:0000256" key="3">
    <source>
        <dbReference type="SAM" id="Coils"/>
    </source>
</evidence>
<dbReference type="AlphaFoldDB" id="A0A4R0XLM8"/>
<keyword evidence="2" id="KW-0963">Cytoplasm</keyword>
<dbReference type="EMBL" id="PSZP01000008">
    <property type="protein sequence ID" value="TCG11384.1"/>
    <property type="molecule type" value="Genomic_DNA"/>
</dbReference>
<dbReference type="GO" id="GO:0005829">
    <property type="term" value="C:cytosol"/>
    <property type="evidence" value="ECO:0007669"/>
    <property type="project" value="TreeGrafter"/>
</dbReference>
<gene>
    <name evidence="4" type="ORF">C4B25_01660</name>
</gene>
<keyword evidence="5" id="KW-1185">Reference proteome</keyword>
<dbReference type="Proteomes" id="UP000291072">
    <property type="component" value="Unassembled WGS sequence"/>
</dbReference>
<dbReference type="SUPFAM" id="SSF82607">
    <property type="entry name" value="YbaB-like"/>
    <property type="match status" value="1"/>
</dbReference>
<comment type="subunit">
    <text evidence="2">Homodimer.</text>
</comment>
<dbReference type="RefSeq" id="WP_131613324.1">
    <property type="nucleotide sequence ID" value="NZ_PSZP01000008.1"/>
</dbReference>
<dbReference type="InterPro" id="IPR004401">
    <property type="entry name" value="YbaB/EbfC"/>
</dbReference>
<comment type="function">
    <text evidence="2">Binds to DNA and alters its conformation. May be involved in regulation of gene expression, nucleoid organization and DNA protection.</text>
</comment>
<feature type="coiled-coil region" evidence="3">
    <location>
        <begin position="3"/>
        <end position="30"/>
    </location>
</feature>
<comment type="subcellular location">
    <subcellularLocation>
        <location evidence="2">Cytoplasm</location>
        <location evidence="2">Nucleoid</location>
    </subcellularLocation>
</comment>
<dbReference type="InterPro" id="IPR036894">
    <property type="entry name" value="YbaB-like_sf"/>
</dbReference>
<keyword evidence="1 2" id="KW-0238">DNA-binding</keyword>
<comment type="caution">
    <text evidence="4">The sequence shown here is derived from an EMBL/GenBank/DDBJ whole genome shotgun (WGS) entry which is preliminary data.</text>
</comment>
<dbReference type="Gene3D" id="3.30.1310.10">
    <property type="entry name" value="Nucleoid-associated protein YbaB-like domain"/>
    <property type="match status" value="1"/>
</dbReference>
<sequence>MNINAMMQQAKKMQAEMEAKQAELNEKEFLIERQGISVVIKGDRTIKSVKINEALVDEDDVETLEDMVIIAMNAANAKIDEEQAAIAPQQAGMGMPF</sequence>
<dbReference type="NCBIfam" id="TIGR00103">
    <property type="entry name" value="DNA_YbaB_EbfC"/>
    <property type="match status" value="1"/>
</dbReference>
<name>A0A4R0XLM8_9MOLU</name>
<dbReference type="HAMAP" id="MF_00274">
    <property type="entry name" value="DNA_YbaB_EbfC"/>
    <property type="match status" value="1"/>
</dbReference>
<evidence type="ECO:0000313" key="4">
    <source>
        <dbReference type="EMBL" id="TCG11384.1"/>
    </source>
</evidence>
<keyword evidence="3" id="KW-0175">Coiled coil</keyword>
<evidence type="ECO:0000256" key="1">
    <source>
        <dbReference type="ARBA" id="ARBA00023125"/>
    </source>
</evidence>
<dbReference type="Pfam" id="PF02575">
    <property type="entry name" value="YbaB_DNA_bd"/>
    <property type="match status" value="1"/>
</dbReference>
<dbReference type="OrthoDB" id="399030at2"/>
<organism evidence="4 5">
    <name type="scientific">Mycoplasma todarodis</name>
    <dbReference type="NCBI Taxonomy" id="1937191"/>
    <lineage>
        <taxon>Bacteria</taxon>
        <taxon>Bacillati</taxon>
        <taxon>Mycoplasmatota</taxon>
        <taxon>Mollicutes</taxon>
        <taxon>Mycoplasmataceae</taxon>
        <taxon>Mycoplasma</taxon>
    </lineage>
</organism>
<dbReference type="GO" id="GO:0003677">
    <property type="term" value="F:DNA binding"/>
    <property type="evidence" value="ECO:0007669"/>
    <property type="project" value="UniProtKB-UniRule"/>
</dbReference>
<accession>A0A4R0XLM8</accession>
<dbReference type="PANTHER" id="PTHR33449">
    <property type="entry name" value="NUCLEOID-ASSOCIATED PROTEIN YBAB"/>
    <property type="match status" value="1"/>
</dbReference>
<evidence type="ECO:0000256" key="2">
    <source>
        <dbReference type="HAMAP-Rule" id="MF_00274"/>
    </source>
</evidence>
<dbReference type="PIRSF" id="PIRSF004555">
    <property type="entry name" value="UCP004555"/>
    <property type="match status" value="1"/>
</dbReference>
<reference evidence="4 5" key="1">
    <citation type="submission" date="2018-02" db="EMBL/GenBank/DDBJ databases">
        <title>Mycoplasma marinum and Mycoplasma todarodis sp. nov., moderately halophilic and psychrotolerant mycoplasmas isolated from cephalopods.</title>
        <authorList>
            <person name="Viver T."/>
        </authorList>
    </citation>
    <scope>NUCLEOTIDE SEQUENCE [LARGE SCALE GENOMIC DNA]</scope>
    <source>
        <strain evidence="4 5">5H</strain>
    </source>
</reference>
<proteinExistence type="inferred from homology"/>
<dbReference type="PANTHER" id="PTHR33449:SF1">
    <property type="entry name" value="NUCLEOID-ASSOCIATED PROTEIN YBAB"/>
    <property type="match status" value="1"/>
</dbReference>